<keyword evidence="2" id="KW-1185">Reference proteome</keyword>
<reference evidence="2" key="1">
    <citation type="journal article" date="2019" name="Int. J. Syst. Evol. Microbiol.">
        <title>The Global Catalogue of Microorganisms (GCM) 10K type strain sequencing project: providing services to taxonomists for standard genome sequencing and annotation.</title>
        <authorList>
            <consortium name="The Broad Institute Genomics Platform"/>
            <consortium name="The Broad Institute Genome Sequencing Center for Infectious Disease"/>
            <person name="Wu L."/>
            <person name="Ma J."/>
        </authorList>
    </citation>
    <scope>NUCLEOTIDE SEQUENCE [LARGE SCALE GENOMIC DNA]</scope>
    <source>
        <strain evidence="2">KCTC 42107</strain>
    </source>
</reference>
<dbReference type="Pfam" id="PF07377">
    <property type="entry name" value="DUF1493"/>
    <property type="match status" value="1"/>
</dbReference>
<dbReference type="RefSeq" id="WP_379821878.1">
    <property type="nucleotide sequence ID" value="NZ_JBHUMD010000027.1"/>
</dbReference>
<gene>
    <name evidence="1" type="ORF">ACFSR3_14175</name>
</gene>
<proteinExistence type="predicted"/>
<evidence type="ECO:0000313" key="2">
    <source>
        <dbReference type="Proteomes" id="UP001597480"/>
    </source>
</evidence>
<name>A0ABW5NWW5_9FLAO</name>
<dbReference type="EMBL" id="JBHUMD010000027">
    <property type="protein sequence ID" value="MFD2603206.1"/>
    <property type="molecule type" value="Genomic_DNA"/>
</dbReference>
<protein>
    <submittedName>
        <fullName evidence="1">DUF1493 family protein</fullName>
    </submittedName>
</protein>
<dbReference type="InterPro" id="IPR010862">
    <property type="entry name" value="DUF1493"/>
</dbReference>
<organism evidence="1 2">
    <name type="scientific">Flavobacterium suzhouense</name>
    <dbReference type="NCBI Taxonomy" id="1529638"/>
    <lineage>
        <taxon>Bacteria</taxon>
        <taxon>Pseudomonadati</taxon>
        <taxon>Bacteroidota</taxon>
        <taxon>Flavobacteriia</taxon>
        <taxon>Flavobacteriales</taxon>
        <taxon>Flavobacteriaceae</taxon>
        <taxon>Flavobacterium</taxon>
    </lineage>
</organism>
<comment type="caution">
    <text evidence="1">The sequence shown here is derived from an EMBL/GenBank/DDBJ whole genome shotgun (WGS) entry which is preliminary data.</text>
</comment>
<evidence type="ECO:0000313" key="1">
    <source>
        <dbReference type="EMBL" id="MFD2603206.1"/>
    </source>
</evidence>
<dbReference type="Proteomes" id="UP001597480">
    <property type="component" value="Unassembled WGS sequence"/>
</dbReference>
<sequence length="107" mass="12326">MQDTNTKSIIKLIAKYCSPKDILNQDTRIYHDLNIYGDDADELLEEYSKLFNVRISSFKFTDYFPEEGDIITSTIIRILSLKPTKKYKELKIVDLTLGIQTGSLDLS</sequence>
<accession>A0ABW5NWW5</accession>